<evidence type="ECO:0000259" key="1">
    <source>
        <dbReference type="PROSITE" id="PS50851"/>
    </source>
</evidence>
<gene>
    <name evidence="2" type="ORF">SAMN05660686_03040</name>
</gene>
<dbReference type="PANTHER" id="PTHR22617:SF23">
    <property type="entry name" value="CHEMOTAXIS PROTEIN CHEW"/>
    <property type="match status" value="1"/>
</dbReference>
<dbReference type="SUPFAM" id="SSF50341">
    <property type="entry name" value="CheW-like"/>
    <property type="match status" value="1"/>
</dbReference>
<keyword evidence="3" id="KW-1185">Reference proteome</keyword>
<comment type="caution">
    <text evidence="2">The sequence shown here is derived from an EMBL/GenBank/DDBJ whole genome shotgun (WGS) entry which is preliminary data.</text>
</comment>
<dbReference type="InterPro" id="IPR036061">
    <property type="entry name" value="CheW-like_dom_sf"/>
</dbReference>
<dbReference type="Proteomes" id="UP000198615">
    <property type="component" value="Unassembled WGS sequence"/>
</dbReference>
<dbReference type="OrthoDB" id="9794382at2"/>
<dbReference type="RefSeq" id="WP_028794372.1">
    <property type="nucleotide sequence ID" value="NZ_FNBW01000009.1"/>
</dbReference>
<proteinExistence type="predicted"/>
<dbReference type="Pfam" id="PF01584">
    <property type="entry name" value="CheW"/>
    <property type="match status" value="1"/>
</dbReference>
<dbReference type="InterPro" id="IPR002545">
    <property type="entry name" value="CheW-lke_dom"/>
</dbReference>
<dbReference type="GO" id="GO:0005829">
    <property type="term" value="C:cytosol"/>
    <property type="evidence" value="ECO:0007669"/>
    <property type="project" value="TreeGrafter"/>
</dbReference>
<name>A0A8G2F3X6_9PROT</name>
<evidence type="ECO:0000313" key="3">
    <source>
        <dbReference type="Proteomes" id="UP000198615"/>
    </source>
</evidence>
<dbReference type="AlphaFoldDB" id="A0A8G2F3X6"/>
<accession>A0A8G2F3X6</accession>
<dbReference type="InterPro" id="IPR039315">
    <property type="entry name" value="CheW"/>
</dbReference>
<dbReference type="PROSITE" id="PS50851">
    <property type="entry name" value="CHEW"/>
    <property type="match status" value="1"/>
</dbReference>
<dbReference type="GO" id="GO:0007165">
    <property type="term" value="P:signal transduction"/>
    <property type="evidence" value="ECO:0007669"/>
    <property type="project" value="InterPro"/>
</dbReference>
<dbReference type="PANTHER" id="PTHR22617">
    <property type="entry name" value="CHEMOTAXIS SENSOR HISTIDINE KINASE-RELATED"/>
    <property type="match status" value="1"/>
</dbReference>
<organism evidence="2 3">
    <name type="scientific">Thalassobaculum litoreum DSM 18839</name>
    <dbReference type="NCBI Taxonomy" id="1123362"/>
    <lineage>
        <taxon>Bacteria</taxon>
        <taxon>Pseudomonadati</taxon>
        <taxon>Pseudomonadota</taxon>
        <taxon>Alphaproteobacteria</taxon>
        <taxon>Rhodospirillales</taxon>
        <taxon>Thalassobaculaceae</taxon>
        <taxon>Thalassobaculum</taxon>
    </lineage>
</organism>
<evidence type="ECO:0000313" key="2">
    <source>
        <dbReference type="EMBL" id="SDG01486.1"/>
    </source>
</evidence>
<dbReference type="EMBL" id="FNBW01000009">
    <property type="protein sequence ID" value="SDG01486.1"/>
    <property type="molecule type" value="Genomic_DNA"/>
</dbReference>
<dbReference type="Gene3D" id="2.40.50.180">
    <property type="entry name" value="CheA-289, Domain 4"/>
    <property type="match status" value="1"/>
</dbReference>
<feature type="domain" description="CheW-like" evidence="1">
    <location>
        <begin position="20"/>
        <end position="156"/>
    </location>
</feature>
<sequence>MNALTPQASDTGNAMTLADVVQFVTVKVGKQSFGIPVLDVEDIIGPQPVTRVPLSLPVIRGSLNLRGRIVTAVDLRTRLSMPKSESDHHMNVVVEYKGDLYSLVVDEVGDVLNIHDASIDPHPATMSAKLREVSNGIHKLDGELLVLLDVSEILTF</sequence>
<dbReference type="Gene3D" id="2.30.30.40">
    <property type="entry name" value="SH3 Domains"/>
    <property type="match status" value="1"/>
</dbReference>
<reference evidence="2 3" key="1">
    <citation type="submission" date="2016-10" db="EMBL/GenBank/DDBJ databases">
        <authorList>
            <person name="Varghese N."/>
            <person name="Submissions S."/>
        </authorList>
    </citation>
    <scope>NUCLEOTIDE SEQUENCE [LARGE SCALE GENOMIC DNA]</scope>
    <source>
        <strain evidence="2 3">DSM 18839</strain>
    </source>
</reference>
<dbReference type="SMART" id="SM00260">
    <property type="entry name" value="CheW"/>
    <property type="match status" value="1"/>
</dbReference>
<protein>
    <submittedName>
        <fullName evidence="2">Purine-binding chemotaxis protein CheW</fullName>
    </submittedName>
</protein>
<dbReference type="GO" id="GO:0006935">
    <property type="term" value="P:chemotaxis"/>
    <property type="evidence" value="ECO:0007669"/>
    <property type="project" value="InterPro"/>
</dbReference>